<evidence type="ECO:0000259" key="6">
    <source>
        <dbReference type="Pfam" id="PF00759"/>
    </source>
</evidence>
<dbReference type="KEGG" id="ote:Oter_2124"/>
<dbReference type="AlphaFoldDB" id="B1ZNN7"/>
<evidence type="ECO:0000256" key="2">
    <source>
        <dbReference type="ARBA" id="ARBA00023277"/>
    </source>
</evidence>
<dbReference type="CDD" id="cd02850">
    <property type="entry name" value="E_set_Cellulase_N"/>
    <property type="match status" value="1"/>
</dbReference>
<dbReference type="InterPro" id="IPR012341">
    <property type="entry name" value="6hp_glycosidase-like_sf"/>
</dbReference>
<protein>
    <submittedName>
        <fullName evidence="7">Glycoside hydrolase, family 9</fullName>
    </submittedName>
</protein>
<dbReference type="eggNOG" id="ENOG502Z891">
    <property type="taxonomic scope" value="Bacteria"/>
</dbReference>
<dbReference type="GO" id="GO:0008810">
    <property type="term" value="F:cellulase activity"/>
    <property type="evidence" value="ECO:0007669"/>
    <property type="project" value="InterPro"/>
</dbReference>
<name>B1ZNN7_OPITP</name>
<feature type="compositionally biased region" description="Low complexity" evidence="4">
    <location>
        <begin position="663"/>
        <end position="683"/>
    </location>
</feature>
<evidence type="ECO:0000256" key="5">
    <source>
        <dbReference type="SAM" id="SignalP"/>
    </source>
</evidence>
<dbReference type="Gene3D" id="1.50.10.10">
    <property type="match status" value="1"/>
</dbReference>
<sequence>MFTPTRVCFLLVLVSLISGVSWAGAGLAVKVTDKNILDAQGFSVFLYDSTYHPVFVDQKNTAMEMILHGRRIATNGDVRLMPTPEQWDLVATLKGRQADKADNKLTAQLAFPTFDLSYTLEVAAEPGGVRVSINLDQPLPEQLAGRAGFNLEFLPAIYMGKAYLADGSRAGIFPRTPGDPMIKVLPLADEPKKAYYLEDWDKAKGYTQPLPFATGRTITLGIDDPLARVSVTSDTADLMLFDGRARAQNGWFVLRSLIPTGKTTGAIVWHIKPDVIPNWTRSPMIAHSQVGYAPGFSKVAVLELDPNYRGPKTAKVLRLMADGAYKPVFEAPITPSTPWLRYVYSKFDFTAVNEPGLYVIEYADQRTATFPISKDAYTSIWKLSLSHIAIQMDHVSVREGYRVWHGASHLDDARLAPVVGEQFDGWNQATATDGKYRGGDHIPGMNVGGWYDAGDFDLEEPAQLNVIQNLALASREFDLKYDQLTVNETAREVELHRPDGVPDALQQVKHGAVYILAQFRAFGHSIRGTHEPDLRQYTHLGDGATKTDGRIYDPNLGPNEVKGDTSGRPDDRWIFSTTNPFFQWQAIAALAAAADTLKGWDDATAQECLETAIKAWNDEKAHPTPFPAGSHFGGDPEGAPATGVLAASQGTVAGPQATPPQPASAVTPTPSPAAPAATTPPAGSRWARMRVGMDWTAALELTIATKGGEPYKSRLKELLPQLITPEQMEFRGWTAVRALPYLDASEKDQLREAVKTYMAGLDQELAATPFGVPPSLRPWGGSGEVVEMAIRMYFLHRAYPDLVSSEYTLRAVNYILGTHPVNSTSYVAGVGTVAKTQTYSFNRADHAYIPGAVVPGYIIIKPDFPESLDDFGFLWFEHEAVVAGSASWVVAGHAAAALTTQAQPK</sequence>
<keyword evidence="8" id="KW-1185">Reference proteome</keyword>
<keyword evidence="3" id="KW-0624">Polysaccharide degradation</keyword>
<dbReference type="InterPro" id="IPR001701">
    <property type="entry name" value="Glyco_hydro_9"/>
</dbReference>
<dbReference type="EMBL" id="CP001032">
    <property type="protein sequence ID" value="ACB75407.1"/>
    <property type="molecule type" value="Genomic_DNA"/>
</dbReference>
<keyword evidence="7" id="KW-0378">Hydrolase</keyword>
<dbReference type="HOGENOM" id="CLU_340062_0_0_0"/>
<dbReference type="SUPFAM" id="SSF48208">
    <property type="entry name" value="Six-hairpin glycosidases"/>
    <property type="match status" value="1"/>
</dbReference>
<gene>
    <name evidence="7" type="ordered locus">Oter_2124</name>
</gene>
<dbReference type="InterPro" id="IPR013783">
    <property type="entry name" value="Ig-like_fold"/>
</dbReference>
<dbReference type="Proteomes" id="UP000007013">
    <property type="component" value="Chromosome"/>
</dbReference>
<accession>B1ZNN7</accession>
<feature type="signal peptide" evidence="5">
    <location>
        <begin position="1"/>
        <end position="23"/>
    </location>
</feature>
<keyword evidence="2" id="KW-0119">Carbohydrate metabolism</keyword>
<evidence type="ECO:0000313" key="8">
    <source>
        <dbReference type="Proteomes" id="UP000007013"/>
    </source>
</evidence>
<feature type="region of interest" description="Disordered" evidence="4">
    <location>
        <begin position="536"/>
        <end position="568"/>
    </location>
</feature>
<comment type="similarity">
    <text evidence="1">Belongs to the glycosyl hydrolase 9 (cellulase E) family.</text>
</comment>
<evidence type="ECO:0000313" key="7">
    <source>
        <dbReference type="EMBL" id="ACB75407.1"/>
    </source>
</evidence>
<dbReference type="Gene3D" id="2.60.40.10">
    <property type="entry name" value="Immunoglobulins"/>
    <property type="match status" value="1"/>
</dbReference>
<evidence type="ECO:0000256" key="4">
    <source>
        <dbReference type="SAM" id="MobiDB-lite"/>
    </source>
</evidence>
<feature type="domain" description="Glycoside hydrolase family 9" evidence="6">
    <location>
        <begin position="404"/>
        <end position="622"/>
    </location>
</feature>
<evidence type="ECO:0000256" key="1">
    <source>
        <dbReference type="ARBA" id="ARBA00007072"/>
    </source>
</evidence>
<dbReference type="RefSeq" id="WP_012374944.1">
    <property type="nucleotide sequence ID" value="NC_010571.1"/>
</dbReference>
<dbReference type="Pfam" id="PF00759">
    <property type="entry name" value="Glyco_hydro_9"/>
    <property type="match status" value="1"/>
</dbReference>
<feature type="chain" id="PRO_5002774810" evidence="5">
    <location>
        <begin position="24"/>
        <end position="905"/>
    </location>
</feature>
<evidence type="ECO:0000256" key="3">
    <source>
        <dbReference type="ARBA" id="ARBA00023326"/>
    </source>
</evidence>
<organism evidence="7 8">
    <name type="scientific">Opitutus terrae (strain DSM 11246 / JCM 15787 / PB90-1)</name>
    <dbReference type="NCBI Taxonomy" id="452637"/>
    <lineage>
        <taxon>Bacteria</taxon>
        <taxon>Pseudomonadati</taxon>
        <taxon>Verrucomicrobiota</taxon>
        <taxon>Opitutia</taxon>
        <taxon>Opitutales</taxon>
        <taxon>Opitutaceae</taxon>
        <taxon>Opitutus</taxon>
    </lineage>
</organism>
<dbReference type="STRING" id="452637.Oter_2124"/>
<reference evidence="7 8" key="1">
    <citation type="journal article" date="2011" name="J. Bacteriol.">
        <title>Genome sequence of the verrucomicrobium Opitutus terrae PB90-1, an abundant inhabitant of rice paddy soil ecosystems.</title>
        <authorList>
            <person name="van Passel M.W."/>
            <person name="Kant R."/>
            <person name="Palva A."/>
            <person name="Copeland A."/>
            <person name="Lucas S."/>
            <person name="Lapidus A."/>
            <person name="Glavina del Rio T."/>
            <person name="Pitluck S."/>
            <person name="Goltsman E."/>
            <person name="Clum A."/>
            <person name="Sun H."/>
            <person name="Schmutz J."/>
            <person name="Larimer F.W."/>
            <person name="Land M.L."/>
            <person name="Hauser L."/>
            <person name="Kyrpides N."/>
            <person name="Mikhailova N."/>
            <person name="Richardson P.P."/>
            <person name="Janssen P.H."/>
            <person name="de Vos W.M."/>
            <person name="Smidt H."/>
        </authorList>
    </citation>
    <scope>NUCLEOTIDE SEQUENCE [LARGE SCALE GENOMIC DNA]</scope>
    <source>
        <strain evidence="8">DSM 11246 / JCM 15787 / PB90-1</strain>
    </source>
</reference>
<proteinExistence type="inferred from homology"/>
<dbReference type="GO" id="GO:0000272">
    <property type="term" value="P:polysaccharide catabolic process"/>
    <property type="evidence" value="ECO:0007669"/>
    <property type="project" value="UniProtKB-KW"/>
</dbReference>
<dbReference type="InterPro" id="IPR004197">
    <property type="entry name" value="Cellulase_Ig-like"/>
</dbReference>
<dbReference type="InterPro" id="IPR014756">
    <property type="entry name" value="Ig_E-set"/>
</dbReference>
<dbReference type="InterPro" id="IPR008928">
    <property type="entry name" value="6-hairpin_glycosidase_sf"/>
</dbReference>
<feature type="region of interest" description="Disordered" evidence="4">
    <location>
        <begin position="620"/>
        <end position="684"/>
    </location>
</feature>
<keyword evidence="5" id="KW-0732">Signal</keyword>
<dbReference type="SUPFAM" id="SSF81296">
    <property type="entry name" value="E set domains"/>
    <property type="match status" value="1"/>
</dbReference>